<name>A0A814N947_9BILA</name>
<dbReference type="GO" id="GO:0005576">
    <property type="term" value="C:extracellular region"/>
    <property type="evidence" value="ECO:0007669"/>
    <property type="project" value="TreeGrafter"/>
</dbReference>
<evidence type="ECO:0000313" key="12">
    <source>
        <dbReference type="EMBL" id="CAF3877060.1"/>
    </source>
</evidence>
<evidence type="ECO:0000313" key="14">
    <source>
        <dbReference type="Proteomes" id="UP000663855"/>
    </source>
</evidence>
<dbReference type="GO" id="GO:0006032">
    <property type="term" value="P:chitin catabolic process"/>
    <property type="evidence" value="ECO:0007669"/>
    <property type="project" value="TreeGrafter"/>
</dbReference>
<dbReference type="PROSITE" id="PS51910">
    <property type="entry name" value="GH18_2"/>
    <property type="match status" value="1"/>
</dbReference>
<keyword evidence="3" id="KW-1015">Disulfide bond</keyword>
<keyword evidence="2 5" id="KW-0378">Hydrolase</keyword>
<evidence type="ECO:0000313" key="11">
    <source>
        <dbReference type="EMBL" id="CAF2098999.1"/>
    </source>
</evidence>
<dbReference type="OrthoDB" id="76388at2759"/>
<evidence type="ECO:0000256" key="3">
    <source>
        <dbReference type="ARBA" id="ARBA00023157"/>
    </source>
</evidence>
<dbReference type="EMBL" id="CAJOBH010003608">
    <property type="protein sequence ID" value="CAF3958840.1"/>
    <property type="molecule type" value="Genomic_DNA"/>
</dbReference>
<dbReference type="InterPro" id="IPR011583">
    <property type="entry name" value="Chitinase_II/V-like_cat"/>
</dbReference>
<feature type="domain" description="GH18" evidence="8">
    <location>
        <begin position="24"/>
        <end position="430"/>
    </location>
</feature>
<protein>
    <recommendedName>
        <fullName evidence="8">GH18 domain-containing protein</fullName>
    </recommendedName>
</protein>
<dbReference type="EMBL" id="CAJNRE010011158">
    <property type="protein sequence ID" value="CAF2098999.1"/>
    <property type="molecule type" value="Genomic_DNA"/>
</dbReference>
<comment type="similarity">
    <text evidence="6">Belongs to the glycosyl hydrolase 18 family.</text>
</comment>
<proteinExistence type="inferred from homology"/>
<dbReference type="InterPro" id="IPR001223">
    <property type="entry name" value="Glyco_hydro18_cat"/>
</dbReference>
<comment type="caution">
    <text evidence="9">The sequence shown here is derived from an EMBL/GenBank/DDBJ whole genome shotgun (WGS) entry which is preliminary data.</text>
</comment>
<dbReference type="AlphaFoldDB" id="A0A814N947"/>
<evidence type="ECO:0000256" key="5">
    <source>
        <dbReference type="RuleBase" id="RU000489"/>
    </source>
</evidence>
<evidence type="ECO:0000256" key="1">
    <source>
        <dbReference type="ARBA" id="ARBA00022729"/>
    </source>
</evidence>
<dbReference type="PROSITE" id="PS01095">
    <property type="entry name" value="GH18_1"/>
    <property type="match status" value="1"/>
</dbReference>
<keyword evidence="4 5" id="KW-0326">Glycosidase</keyword>
<dbReference type="Gene3D" id="3.20.20.80">
    <property type="entry name" value="Glycosidases"/>
    <property type="match status" value="1"/>
</dbReference>
<dbReference type="SUPFAM" id="SSF54556">
    <property type="entry name" value="Chitinase insertion domain"/>
    <property type="match status" value="1"/>
</dbReference>
<dbReference type="InterPro" id="IPR001579">
    <property type="entry name" value="Glyco_hydro_18_chit_AS"/>
</dbReference>
<evidence type="ECO:0000313" key="9">
    <source>
        <dbReference type="EMBL" id="CAF1090192.1"/>
    </source>
</evidence>
<dbReference type="InterPro" id="IPR050314">
    <property type="entry name" value="Glycosyl_Hydrlase_18"/>
</dbReference>
<evidence type="ECO:0000313" key="13">
    <source>
        <dbReference type="EMBL" id="CAF3958840.1"/>
    </source>
</evidence>
<accession>A0A814N947</accession>
<evidence type="ECO:0000259" key="8">
    <source>
        <dbReference type="PROSITE" id="PS51910"/>
    </source>
</evidence>
<dbReference type="PANTHER" id="PTHR11177">
    <property type="entry name" value="CHITINASE"/>
    <property type="match status" value="1"/>
</dbReference>
<dbReference type="EMBL" id="CAJOBI010001357">
    <property type="protein sequence ID" value="CAF3877060.1"/>
    <property type="molecule type" value="Genomic_DNA"/>
</dbReference>
<dbReference type="Pfam" id="PF00704">
    <property type="entry name" value="Glyco_hydro_18"/>
    <property type="match status" value="1"/>
</dbReference>
<dbReference type="InterPro" id="IPR029070">
    <property type="entry name" value="Chitinase_insertion_sf"/>
</dbReference>
<dbReference type="Proteomes" id="UP000663834">
    <property type="component" value="Unassembled WGS sequence"/>
</dbReference>
<dbReference type="Proteomes" id="UP000663855">
    <property type="component" value="Unassembled WGS sequence"/>
</dbReference>
<dbReference type="PANTHER" id="PTHR11177:SF317">
    <property type="entry name" value="CHITINASE 12-RELATED"/>
    <property type="match status" value="1"/>
</dbReference>
<dbReference type="GO" id="GO:0005975">
    <property type="term" value="P:carbohydrate metabolic process"/>
    <property type="evidence" value="ECO:0007669"/>
    <property type="project" value="InterPro"/>
</dbReference>
<evidence type="ECO:0000313" key="10">
    <source>
        <dbReference type="EMBL" id="CAF1515625.1"/>
    </source>
</evidence>
<dbReference type="Proteomes" id="UP000676336">
    <property type="component" value="Unassembled WGS sequence"/>
</dbReference>
<dbReference type="EMBL" id="CAJNOW010007519">
    <property type="protein sequence ID" value="CAF1515625.1"/>
    <property type="molecule type" value="Genomic_DNA"/>
</dbReference>
<organism evidence="9 14">
    <name type="scientific">Rotaria magnacalcarata</name>
    <dbReference type="NCBI Taxonomy" id="392030"/>
    <lineage>
        <taxon>Eukaryota</taxon>
        <taxon>Metazoa</taxon>
        <taxon>Spiralia</taxon>
        <taxon>Gnathifera</taxon>
        <taxon>Rotifera</taxon>
        <taxon>Eurotatoria</taxon>
        <taxon>Bdelloidea</taxon>
        <taxon>Philodinida</taxon>
        <taxon>Philodinidae</taxon>
        <taxon>Rotaria</taxon>
    </lineage>
</organism>
<dbReference type="GO" id="GO:0004568">
    <property type="term" value="F:chitinase activity"/>
    <property type="evidence" value="ECO:0007669"/>
    <property type="project" value="UniProtKB-ARBA"/>
</dbReference>
<dbReference type="SMART" id="SM00636">
    <property type="entry name" value="Glyco_18"/>
    <property type="match status" value="1"/>
</dbReference>
<dbReference type="SUPFAM" id="SSF51445">
    <property type="entry name" value="(Trans)glycosidases"/>
    <property type="match status" value="1"/>
</dbReference>
<gene>
    <name evidence="13" type="ORF">BYL167_LOCUS11429</name>
    <name evidence="9" type="ORF">CJN711_LOCUS6630</name>
    <name evidence="10" type="ORF">KQP761_LOCUS15398</name>
    <name evidence="11" type="ORF">MBJ925_LOCUS21915</name>
    <name evidence="12" type="ORF">SMN809_LOCUS5410</name>
</gene>
<evidence type="ECO:0000256" key="4">
    <source>
        <dbReference type="ARBA" id="ARBA00023295"/>
    </source>
</evidence>
<dbReference type="EMBL" id="CAJNOV010002126">
    <property type="protein sequence ID" value="CAF1090192.1"/>
    <property type="molecule type" value="Genomic_DNA"/>
</dbReference>
<dbReference type="GO" id="GO:0008061">
    <property type="term" value="F:chitin binding"/>
    <property type="evidence" value="ECO:0007669"/>
    <property type="project" value="InterPro"/>
</dbReference>
<evidence type="ECO:0000256" key="6">
    <source>
        <dbReference type="RuleBase" id="RU004453"/>
    </source>
</evidence>
<dbReference type="Proteomes" id="UP000681967">
    <property type="component" value="Unassembled WGS sequence"/>
</dbReference>
<reference evidence="9" key="1">
    <citation type="submission" date="2021-02" db="EMBL/GenBank/DDBJ databases">
        <authorList>
            <person name="Nowell W R."/>
        </authorList>
    </citation>
    <scope>NUCLEOTIDE SEQUENCE</scope>
</reference>
<evidence type="ECO:0000256" key="2">
    <source>
        <dbReference type="ARBA" id="ARBA00022801"/>
    </source>
</evidence>
<keyword evidence="1 7" id="KW-0732">Signal</keyword>
<feature type="chain" id="PRO_5035601699" description="GH18 domain-containing protein" evidence="7">
    <location>
        <begin position="22"/>
        <end position="475"/>
    </location>
</feature>
<feature type="signal peptide" evidence="7">
    <location>
        <begin position="1"/>
        <end position="21"/>
    </location>
</feature>
<dbReference type="Proteomes" id="UP000663824">
    <property type="component" value="Unassembled WGS sequence"/>
</dbReference>
<sequence>MKLLALTFLLLTAVFIHSINSQQYVVGCYFTNWAQHRLGLGKFLPSHIDPSLCTHLYYAFANVDLASRSPSPFEVNDVKPSPSTAPVIVNDVAKPAGNSRLNGQLKPPIKQPPPMSMYEQFNALKYKNPQMKTLLSLGGASVNSTSFRNIFEPEKTRREFIRNTIKYLRTYKFDGLDLDWEFPETEADRRIFSTLVHDYRLEFQNEAFLTDRSRLLLTAAVAAYRPKIEAGYDVRDICQYLDYINLMAYDYHGSWNTHTGFNSPLYPRSSEKGDKRLLNQQATVDTWIEGGCPGSKLVLGLGMYGRTFILKQKKNADTKPYGASKGAGLPGNFTASKGFLSYYEICDLIKKQKWHTEYDKEQQVPYAYKEDQWVSYDNQESIEKKCHYVASKRLAGAMIWSLDFDDFNGAFCAQGKYPLLTRVKKTLDSLQGPTTPIRIHKTTQATTANRGYSYNYSFFLLSINSIFPIFIYHFI</sequence>
<evidence type="ECO:0000256" key="7">
    <source>
        <dbReference type="SAM" id="SignalP"/>
    </source>
</evidence>
<dbReference type="FunFam" id="3.10.50.10:FF:000004">
    <property type="entry name" value="Chitinase 5"/>
    <property type="match status" value="1"/>
</dbReference>
<dbReference type="InterPro" id="IPR017853">
    <property type="entry name" value="GH"/>
</dbReference>
<dbReference type="Gene3D" id="3.10.50.10">
    <property type="match status" value="1"/>
</dbReference>